<reference evidence="5" key="1">
    <citation type="journal article" date="2019" name="Int. J. Syst. Evol. Microbiol.">
        <title>The Global Catalogue of Microorganisms (GCM) 10K type strain sequencing project: providing services to taxonomists for standard genome sequencing and annotation.</title>
        <authorList>
            <consortium name="The Broad Institute Genomics Platform"/>
            <consortium name="The Broad Institute Genome Sequencing Center for Infectious Disease"/>
            <person name="Wu L."/>
            <person name="Ma J."/>
        </authorList>
    </citation>
    <scope>NUCLEOTIDE SEQUENCE [LARGE SCALE GENOMIC DNA]</scope>
    <source>
        <strain evidence="5">JCM 16908</strain>
    </source>
</reference>
<dbReference type="InterPro" id="IPR029063">
    <property type="entry name" value="SAM-dependent_MTases_sf"/>
</dbReference>
<dbReference type="PROSITE" id="PS50977">
    <property type="entry name" value="HTH_TETR_2"/>
    <property type="match status" value="1"/>
</dbReference>
<dbReference type="InterPro" id="IPR006764">
    <property type="entry name" value="SAM_dep_MeTrfase_SAV2177_type"/>
</dbReference>
<evidence type="ECO:0000313" key="5">
    <source>
        <dbReference type="Proteomes" id="UP001500888"/>
    </source>
</evidence>
<evidence type="ECO:0000256" key="2">
    <source>
        <dbReference type="PROSITE-ProRule" id="PRU00335"/>
    </source>
</evidence>
<dbReference type="Gene3D" id="1.10.357.10">
    <property type="entry name" value="Tetracycline Repressor, domain 2"/>
    <property type="match status" value="1"/>
</dbReference>
<dbReference type="Pfam" id="PF00440">
    <property type="entry name" value="TetR_N"/>
    <property type="match status" value="1"/>
</dbReference>
<proteinExistence type="predicted"/>
<dbReference type="SUPFAM" id="SSF53335">
    <property type="entry name" value="S-adenosyl-L-methionine-dependent methyltransferases"/>
    <property type="match status" value="1"/>
</dbReference>
<sequence>MSGRRYANQTAEERLADQKQRLITAAYELFGVLGYTDTRVVDICARASVSYRTFYECFPDRQRGRLELLRLVYEGCAEEAIRTVEEAVSRLHAYSPDRTRLAVDAYVLFVTGDPRRARVLYREAATGGEHLLPSRDRTAERLAALLGGTDHPQGRLVAKGVLAASEGLLANWAHTDTSTDDISAAAMHIAERAFDESEQAFNDASRYLRWKPASQESCRHIDTSVASTARMYDYLLGGKDNYAVDRAAVQRLIELMPESPDLAKANRAFMRRAVAFAAAAVGQFVDLGTGIPTSPNVDEVVRQMNPEVVVVGIDNDPIVLSHGRALRSGVQIMYGDVRKPQEVVRRLAKVIDFGRPVALVATSLFNFIPDDPVGIVGEFRAVMAPGSMLVISHGTDEGAPPEMVARFREVYADAVSPAVFRGVAQIEGIFDGFTLVEPGLVDVQHWRPDGVAERPLPIRMLGGIGHIPR</sequence>
<gene>
    <name evidence="4" type="ORF">GCM10022226_40390</name>
</gene>
<evidence type="ECO:0000256" key="1">
    <source>
        <dbReference type="ARBA" id="ARBA00023125"/>
    </source>
</evidence>
<protein>
    <recommendedName>
        <fullName evidence="3">HTH tetR-type domain-containing protein</fullName>
    </recommendedName>
</protein>
<organism evidence="4 5">
    <name type="scientific">Sphaerisporangium flaviroseum</name>
    <dbReference type="NCBI Taxonomy" id="509199"/>
    <lineage>
        <taxon>Bacteria</taxon>
        <taxon>Bacillati</taxon>
        <taxon>Actinomycetota</taxon>
        <taxon>Actinomycetes</taxon>
        <taxon>Streptosporangiales</taxon>
        <taxon>Streptosporangiaceae</taxon>
        <taxon>Sphaerisporangium</taxon>
    </lineage>
</organism>
<dbReference type="RefSeq" id="WP_344942111.1">
    <property type="nucleotide sequence ID" value="NZ_BAAAZR010000009.1"/>
</dbReference>
<dbReference type="EMBL" id="BAAAZR010000009">
    <property type="protein sequence ID" value="GAA3815567.1"/>
    <property type="molecule type" value="Genomic_DNA"/>
</dbReference>
<name>A0ABP7ID98_9ACTN</name>
<dbReference type="Gene3D" id="3.40.50.150">
    <property type="entry name" value="Vaccinia Virus protein VP39"/>
    <property type="match status" value="1"/>
</dbReference>
<feature type="DNA-binding region" description="H-T-H motif" evidence="2">
    <location>
        <begin position="39"/>
        <end position="58"/>
    </location>
</feature>
<dbReference type="Proteomes" id="UP001500888">
    <property type="component" value="Unassembled WGS sequence"/>
</dbReference>
<accession>A0ABP7ID98</accession>
<dbReference type="InterPro" id="IPR009057">
    <property type="entry name" value="Homeodomain-like_sf"/>
</dbReference>
<keyword evidence="5" id="KW-1185">Reference proteome</keyword>
<feature type="domain" description="HTH tetR-type" evidence="3">
    <location>
        <begin position="16"/>
        <end position="76"/>
    </location>
</feature>
<dbReference type="Pfam" id="PF04672">
    <property type="entry name" value="Methyltransf_19"/>
    <property type="match status" value="1"/>
</dbReference>
<dbReference type="InterPro" id="IPR001647">
    <property type="entry name" value="HTH_TetR"/>
</dbReference>
<comment type="caution">
    <text evidence="4">The sequence shown here is derived from an EMBL/GenBank/DDBJ whole genome shotgun (WGS) entry which is preliminary data.</text>
</comment>
<keyword evidence="1 2" id="KW-0238">DNA-binding</keyword>
<dbReference type="SUPFAM" id="SSF46689">
    <property type="entry name" value="Homeodomain-like"/>
    <property type="match status" value="1"/>
</dbReference>
<evidence type="ECO:0000313" key="4">
    <source>
        <dbReference type="EMBL" id="GAA3815567.1"/>
    </source>
</evidence>
<evidence type="ECO:0000259" key="3">
    <source>
        <dbReference type="PROSITE" id="PS50977"/>
    </source>
</evidence>